<dbReference type="KEGG" id="halx:M0R89_13325"/>
<dbReference type="RefSeq" id="WP_248649572.1">
    <property type="nucleotide sequence ID" value="NZ_CP096659.1"/>
</dbReference>
<keyword evidence="3" id="KW-1185">Reference proteome</keyword>
<feature type="transmembrane region" description="Helical" evidence="1">
    <location>
        <begin position="32"/>
        <end position="55"/>
    </location>
</feature>
<protein>
    <recommendedName>
        <fullName evidence="4">Cox cluster protein</fullName>
    </recommendedName>
</protein>
<accession>A0A8U0HRM3</accession>
<evidence type="ECO:0008006" key="4">
    <source>
        <dbReference type="Google" id="ProtNLM"/>
    </source>
</evidence>
<keyword evidence="1" id="KW-0472">Membrane</keyword>
<name>A0A8U0HRM3_9EURY</name>
<reference evidence="2 3" key="1">
    <citation type="submission" date="2022-04" db="EMBL/GenBank/DDBJ databases">
        <title>Diverse halophilic archaea isolated from saline environments.</title>
        <authorList>
            <person name="Cui H.-L."/>
        </authorList>
    </citation>
    <scope>NUCLEOTIDE SEQUENCE [LARGE SCALE GENOMIC DNA]</scope>
    <source>
        <strain evidence="2 3">XZYJT49</strain>
    </source>
</reference>
<keyword evidence="1" id="KW-1133">Transmembrane helix</keyword>
<feature type="transmembrane region" description="Helical" evidence="1">
    <location>
        <begin position="92"/>
        <end position="114"/>
    </location>
</feature>
<sequence>MDEQPGLSDEYRKASPWPLFVAFGLAIFEVGIVWPLFPVAVGGLLLFVGSVVGILRESGYIADPWKGLVTASILCLAVGGAIAYFTTGSIHLRGVAILVGGVIFLFSGIFGSVWQPTAA</sequence>
<dbReference type="Proteomes" id="UP000830729">
    <property type="component" value="Chromosome"/>
</dbReference>
<evidence type="ECO:0000313" key="3">
    <source>
        <dbReference type="Proteomes" id="UP000830729"/>
    </source>
</evidence>
<proteinExistence type="predicted"/>
<dbReference type="GeneID" id="72186198"/>
<gene>
    <name evidence="2" type="ORF">M0R89_13325</name>
</gene>
<dbReference type="EMBL" id="CP096659">
    <property type="protein sequence ID" value="UPV73519.1"/>
    <property type="molecule type" value="Genomic_DNA"/>
</dbReference>
<dbReference type="AlphaFoldDB" id="A0A8U0HRM3"/>
<feature type="transmembrane region" description="Helical" evidence="1">
    <location>
        <begin position="67"/>
        <end position="86"/>
    </location>
</feature>
<evidence type="ECO:0000313" key="2">
    <source>
        <dbReference type="EMBL" id="UPV73519.1"/>
    </source>
</evidence>
<keyword evidence="1" id="KW-0812">Transmembrane</keyword>
<dbReference type="InterPro" id="IPR055963">
    <property type="entry name" value="DUF7541"/>
</dbReference>
<evidence type="ECO:0000256" key="1">
    <source>
        <dbReference type="SAM" id="Phobius"/>
    </source>
</evidence>
<dbReference type="Pfam" id="PF24396">
    <property type="entry name" value="DUF7541"/>
    <property type="match status" value="1"/>
</dbReference>
<organism evidence="2 3">
    <name type="scientific">Halorussus limi</name>
    <dbReference type="NCBI Taxonomy" id="2938695"/>
    <lineage>
        <taxon>Archaea</taxon>
        <taxon>Methanobacteriati</taxon>
        <taxon>Methanobacteriota</taxon>
        <taxon>Stenosarchaea group</taxon>
        <taxon>Halobacteria</taxon>
        <taxon>Halobacteriales</taxon>
        <taxon>Haladaptataceae</taxon>
        <taxon>Halorussus</taxon>
    </lineage>
</organism>